<organism evidence="2 3">
    <name type="scientific">Taxus chinensis</name>
    <name type="common">Chinese yew</name>
    <name type="synonym">Taxus wallichiana var. chinensis</name>
    <dbReference type="NCBI Taxonomy" id="29808"/>
    <lineage>
        <taxon>Eukaryota</taxon>
        <taxon>Viridiplantae</taxon>
        <taxon>Streptophyta</taxon>
        <taxon>Embryophyta</taxon>
        <taxon>Tracheophyta</taxon>
        <taxon>Spermatophyta</taxon>
        <taxon>Pinopsida</taxon>
        <taxon>Pinidae</taxon>
        <taxon>Conifers II</taxon>
        <taxon>Cupressales</taxon>
        <taxon>Taxaceae</taxon>
        <taxon>Taxus</taxon>
    </lineage>
</organism>
<dbReference type="GO" id="GO:0004674">
    <property type="term" value="F:protein serine/threonine kinase activity"/>
    <property type="evidence" value="ECO:0007669"/>
    <property type="project" value="InterPro"/>
</dbReference>
<sequence length="680" mass="77840">MVWPFGSAEFLASDMYGGVMANISLCWAIAVCFIHTFGRIEDAHFLLHRIFNPGFFPHPFHPKISVEGTRMGKPNLPSEAVPRFNMFSISTIIEVNCENSIWVYFQPRKVRRLFNVLDLLRDPYIAVQSRGVDLKLVESLLIETQSKSIDNIVPLEDVSLWKTFGKAFEEWICPLVYSLIHHADDIILRLCQDIVLHKAPLAELVFPHVLGNLAGRSNISTHVCKLVSSQVEENIFTESNESLRSIQVVLDAMNELRLRYVLDRAKSTSESTKKRDISKSPCLPSSSGSRSSRGSRNKQMDPSTPIKSNISSSYDWEKVYWLHIDYLLAAKAAIRCASYFTSVLYVEHWCEEHFESLTLGDPDFSHHERLPAHVEVLMTATTNINEPDGIYGIRSQKLPSQILTYEHEGNWSKALENYDLVLRTTGRDHTAQELSKDSLKPVRSGYTGQELPFRNEFSNWNYHKGLIKSLQQTGCSHVLDLYCQGLAAKESVLQQDLEFVELQYEAAWRTGTWDFYCISPELNSIESNDQISRQKITFNANLHSCLRCLDEGDANMFRMKMKHSKQALVSFVSQTSRESTQYIHSVIVKLQILDQLSQAWEIRWRHIGNHDGGYSRPMDTQLFGPSVPSIEQCIILANDLLDLFSTILFVEYLRWMDEEAEIGLIQNRSFQSNMNNQPVH</sequence>
<dbReference type="AlphaFoldDB" id="A0AA38GY48"/>
<dbReference type="PANTHER" id="PTHR37079:SF4">
    <property type="entry name" value="SERINE_THREONINE-PROTEIN KINASE ATM"/>
    <property type="match status" value="1"/>
</dbReference>
<evidence type="ECO:0000313" key="2">
    <source>
        <dbReference type="EMBL" id="KAH9331583.1"/>
    </source>
</evidence>
<reference evidence="2 3" key="1">
    <citation type="journal article" date="2021" name="Nat. Plants">
        <title>The Taxus genome provides insights into paclitaxel biosynthesis.</title>
        <authorList>
            <person name="Xiong X."/>
            <person name="Gou J."/>
            <person name="Liao Q."/>
            <person name="Li Y."/>
            <person name="Zhou Q."/>
            <person name="Bi G."/>
            <person name="Li C."/>
            <person name="Du R."/>
            <person name="Wang X."/>
            <person name="Sun T."/>
            <person name="Guo L."/>
            <person name="Liang H."/>
            <person name="Lu P."/>
            <person name="Wu Y."/>
            <person name="Zhang Z."/>
            <person name="Ro D.K."/>
            <person name="Shang Y."/>
            <person name="Huang S."/>
            <person name="Yan J."/>
        </authorList>
    </citation>
    <scope>NUCLEOTIDE SEQUENCE [LARGE SCALE GENOMIC DNA]</scope>
    <source>
        <strain evidence="2">Ta-2019</strain>
    </source>
</reference>
<dbReference type="GO" id="GO:0006974">
    <property type="term" value="P:DNA damage response"/>
    <property type="evidence" value="ECO:0007669"/>
    <property type="project" value="InterPro"/>
</dbReference>
<gene>
    <name evidence="2" type="ORF">KI387_003691</name>
</gene>
<comment type="caution">
    <text evidence="2">The sequence shown here is derived from an EMBL/GenBank/DDBJ whole genome shotgun (WGS) entry which is preliminary data.</text>
</comment>
<dbReference type="EMBL" id="JAHRHJ020000001">
    <property type="protein sequence ID" value="KAH9331583.1"/>
    <property type="molecule type" value="Genomic_DNA"/>
</dbReference>
<dbReference type="OMA" id="NISLCWA"/>
<keyword evidence="3" id="KW-1185">Reference proteome</keyword>
<dbReference type="InterPro" id="IPR038980">
    <property type="entry name" value="ATM_plant"/>
</dbReference>
<proteinExistence type="predicted"/>
<evidence type="ECO:0000313" key="3">
    <source>
        <dbReference type="Proteomes" id="UP000824469"/>
    </source>
</evidence>
<evidence type="ECO:0000256" key="1">
    <source>
        <dbReference type="SAM" id="MobiDB-lite"/>
    </source>
</evidence>
<dbReference type="PANTHER" id="PTHR37079">
    <property type="entry name" value="SERINE/THREONINE-PROTEIN KINASE ATM"/>
    <property type="match status" value="1"/>
</dbReference>
<name>A0AA38GY48_TAXCH</name>
<accession>A0AA38GY48</accession>
<protein>
    <submittedName>
        <fullName evidence="2">Uncharacterized protein</fullName>
    </submittedName>
</protein>
<feature type="region of interest" description="Disordered" evidence="1">
    <location>
        <begin position="271"/>
        <end position="306"/>
    </location>
</feature>
<feature type="non-terminal residue" evidence="2">
    <location>
        <position position="680"/>
    </location>
</feature>
<dbReference type="Proteomes" id="UP000824469">
    <property type="component" value="Unassembled WGS sequence"/>
</dbReference>
<feature type="compositionally biased region" description="Low complexity" evidence="1">
    <location>
        <begin position="285"/>
        <end position="294"/>
    </location>
</feature>